<protein>
    <submittedName>
        <fullName evidence="3 4">Uncharacterized protein</fullName>
    </submittedName>
</protein>
<reference evidence="3 4" key="1">
    <citation type="submission" date="2016-11" db="UniProtKB">
        <authorList>
            <consortium name="WormBaseParasite"/>
        </authorList>
    </citation>
    <scope>IDENTIFICATION</scope>
</reference>
<evidence type="ECO:0000313" key="4">
    <source>
        <dbReference type="WBParaSite" id="maker-uti_cns_0010909-snap-gene-0.3-mRNA-1"/>
    </source>
</evidence>
<evidence type="ECO:0000256" key="1">
    <source>
        <dbReference type="SAM" id="SignalP"/>
    </source>
</evidence>
<sequence length="150" mass="16139">MRSGRFRASPLQLGLVCLYLAGAAATASAAAVAAAAAAAASSVTPAVKAPVVPSPSLPVRSGGDGGGADKRFFRVMNCAERCESFNIKVFKAYWAIHHSNMNFIQYLRDLVVWSTLHKDELGSFKRVLDKAVRDYEICRYATCGTDYLMG</sequence>
<feature type="chain" id="PRO_5011394977" evidence="1">
    <location>
        <begin position="30"/>
        <end position="150"/>
    </location>
</feature>
<accession>A0A1I8H1Y1</accession>
<keyword evidence="1" id="KW-0732">Signal</keyword>
<feature type="signal peptide" evidence="1">
    <location>
        <begin position="1"/>
        <end position="29"/>
    </location>
</feature>
<evidence type="ECO:0000313" key="3">
    <source>
        <dbReference type="WBParaSite" id="maker-uti_cns_0003973-snap-gene-0.7-mRNA-1"/>
    </source>
</evidence>
<organism evidence="2 3">
    <name type="scientific">Macrostomum lignano</name>
    <dbReference type="NCBI Taxonomy" id="282301"/>
    <lineage>
        <taxon>Eukaryota</taxon>
        <taxon>Metazoa</taxon>
        <taxon>Spiralia</taxon>
        <taxon>Lophotrochozoa</taxon>
        <taxon>Platyhelminthes</taxon>
        <taxon>Rhabditophora</taxon>
        <taxon>Macrostomorpha</taxon>
        <taxon>Macrostomida</taxon>
        <taxon>Macrostomidae</taxon>
        <taxon>Macrostomum</taxon>
    </lineage>
</organism>
<dbReference type="AlphaFoldDB" id="A0A1I8H1Y1"/>
<dbReference type="Proteomes" id="UP000095280">
    <property type="component" value="Unplaced"/>
</dbReference>
<keyword evidence="2" id="KW-1185">Reference proteome</keyword>
<proteinExistence type="predicted"/>
<evidence type="ECO:0000313" key="2">
    <source>
        <dbReference type="Proteomes" id="UP000095280"/>
    </source>
</evidence>
<dbReference type="WBParaSite" id="maker-uti_cns_0003973-snap-gene-0.7-mRNA-1">
    <property type="protein sequence ID" value="maker-uti_cns_0003973-snap-gene-0.7-mRNA-1"/>
    <property type="gene ID" value="maker-uti_cns_0003973-snap-gene-0.7"/>
</dbReference>
<name>A0A1I8H1Y1_9PLAT</name>
<dbReference type="WBParaSite" id="maker-uti_cns_0010909-snap-gene-0.3-mRNA-1">
    <property type="protein sequence ID" value="maker-uti_cns_0010909-snap-gene-0.3-mRNA-1"/>
    <property type="gene ID" value="maker-uti_cns_0010909-snap-gene-0.3"/>
</dbReference>